<keyword evidence="3 5" id="KW-0560">Oxidoreductase</keyword>
<dbReference type="Pfam" id="PF03171">
    <property type="entry name" value="2OG-FeII_Oxy"/>
    <property type="match status" value="1"/>
</dbReference>
<sequence length="389" mass="43949">MLYVSNEPRLQLCFVFTYQLVYIDNVVISISSSCSRLLEIKTQLQPMDSDPPLLSTYRALFDARDRERIDPDAIALTAASDECELPLIDLDRLNVAGHDGRDATEKCKREIVEAASQWGFFQVVNHGVSNELIARVREEQVSVFRRPFAKKATEQLLDFAPDSYRWGTPTASSPDQLSWSEAYHIPLTPSAAPGPTEGATRHIVEEFSTAMSRLAHKLAGILAEGLGEGDQGYIKEKCTCNTCYLRLNRYPPCPIRCGAFGLTPHTDSDFLTILHQDHVGGLQLMQGKRWLTVKPNPHALIINIGDLFQAWSNNMYKSVEHRVMSNAKLERFSVAYFLCPSYDTVIQSYAEPAIYRKFSFGEYREQIKEDVRLMGRKIGLTRFLAVQSL</sequence>
<reference evidence="8" key="2">
    <citation type="submission" date="2025-08" db="UniProtKB">
        <authorList>
            <consortium name="RefSeq"/>
        </authorList>
    </citation>
    <scope>IDENTIFICATION</scope>
    <source>
        <tissue evidence="8">Leaf</tissue>
    </source>
</reference>
<dbReference type="SUPFAM" id="SSF51197">
    <property type="entry name" value="Clavaminate synthase-like"/>
    <property type="match status" value="1"/>
</dbReference>
<dbReference type="RefSeq" id="XP_020091588.1">
    <property type="nucleotide sequence ID" value="XM_020235999.1"/>
</dbReference>
<evidence type="ECO:0000256" key="1">
    <source>
        <dbReference type="ARBA" id="ARBA00001961"/>
    </source>
</evidence>
<dbReference type="PANTHER" id="PTHR47990">
    <property type="entry name" value="2-OXOGLUTARATE (2OG) AND FE(II)-DEPENDENT OXYGENASE SUPERFAMILY PROTEIN-RELATED"/>
    <property type="match status" value="1"/>
</dbReference>
<dbReference type="InterPro" id="IPR050231">
    <property type="entry name" value="Iron_ascorbate_oxido_reductase"/>
</dbReference>
<dbReference type="InterPro" id="IPR005123">
    <property type="entry name" value="Oxoglu/Fe-dep_dioxygenase_dom"/>
</dbReference>
<evidence type="ECO:0000259" key="6">
    <source>
        <dbReference type="PROSITE" id="PS51471"/>
    </source>
</evidence>
<accession>A0A6P5FDU4</accession>
<keyword evidence="7" id="KW-1185">Reference proteome</keyword>
<dbReference type="Gene3D" id="2.60.120.330">
    <property type="entry name" value="B-lactam Antibiotic, Isopenicillin N Synthase, Chain"/>
    <property type="match status" value="1"/>
</dbReference>
<gene>
    <name evidence="8" type="primary">LOC109712442</name>
</gene>
<evidence type="ECO:0000256" key="2">
    <source>
        <dbReference type="ARBA" id="ARBA00022723"/>
    </source>
</evidence>
<dbReference type="GO" id="GO:0016491">
    <property type="term" value="F:oxidoreductase activity"/>
    <property type="evidence" value="ECO:0007669"/>
    <property type="project" value="UniProtKB-KW"/>
</dbReference>
<feature type="domain" description="Fe2OG dioxygenase" evidence="6">
    <location>
        <begin position="241"/>
        <end position="340"/>
    </location>
</feature>
<comment type="cofactor">
    <cofactor evidence="1">
        <name>L-ascorbate</name>
        <dbReference type="ChEBI" id="CHEBI:38290"/>
    </cofactor>
</comment>
<dbReference type="GeneID" id="109712442"/>
<dbReference type="PROSITE" id="PS51471">
    <property type="entry name" value="FE2OG_OXY"/>
    <property type="match status" value="1"/>
</dbReference>
<protein>
    <submittedName>
        <fullName evidence="8">Gibberellin 2-beta-dioxygenase 8-like isoform X1</fullName>
    </submittedName>
</protein>
<dbReference type="Pfam" id="PF14226">
    <property type="entry name" value="DIOX_N"/>
    <property type="match status" value="1"/>
</dbReference>
<name>A0A6P5FDU4_ANACO</name>
<evidence type="ECO:0000313" key="7">
    <source>
        <dbReference type="Proteomes" id="UP000515123"/>
    </source>
</evidence>
<dbReference type="InterPro" id="IPR044861">
    <property type="entry name" value="IPNS-like_FE2OG_OXY"/>
</dbReference>
<keyword evidence="4 5" id="KW-0408">Iron</keyword>
<evidence type="ECO:0000256" key="5">
    <source>
        <dbReference type="RuleBase" id="RU003682"/>
    </source>
</evidence>
<evidence type="ECO:0000313" key="8">
    <source>
        <dbReference type="RefSeq" id="XP_020091588.1"/>
    </source>
</evidence>
<keyword evidence="2 5" id="KW-0479">Metal-binding</keyword>
<dbReference type="AlphaFoldDB" id="A0A6P5FDU4"/>
<dbReference type="OrthoDB" id="288590at2759"/>
<evidence type="ECO:0000256" key="4">
    <source>
        <dbReference type="ARBA" id="ARBA00023004"/>
    </source>
</evidence>
<dbReference type="Proteomes" id="UP000515123">
    <property type="component" value="Linkage group 7"/>
</dbReference>
<dbReference type="InterPro" id="IPR027443">
    <property type="entry name" value="IPNS-like_sf"/>
</dbReference>
<dbReference type="InterPro" id="IPR026992">
    <property type="entry name" value="DIOX_N"/>
</dbReference>
<evidence type="ECO:0000256" key="3">
    <source>
        <dbReference type="ARBA" id="ARBA00023002"/>
    </source>
</evidence>
<dbReference type="GO" id="GO:0046872">
    <property type="term" value="F:metal ion binding"/>
    <property type="evidence" value="ECO:0007669"/>
    <property type="project" value="UniProtKB-KW"/>
</dbReference>
<reference evidence="7" key="1">
    <citation type="journal article" date="2015" name="Nat. Genet.">
        <title>The pineapple genome and the evolution of CAM photosynthesis.</title>
        <authorList>
            <person name="Ming R."/>
            <person name="VanBuren R."/>
            <person name="Wai C.M."/>
            <person name="Tang H."/>
            <person name="Schatz M.C."/>
            <person name="Bowers J.E."/>
            <person name="Lyons E."/>
            <person name="Wang M.L."/>
            <person name="Chen J."/>
            <person name="Biggers E."/>
            <person name="Zhang J."/>
            <person name="Huang L."/>
            <person name="Zhang L."/>
            <person name="Miao W."/>
            <person name="Zhang J."/>
            <person name="Ye Z."/>
            <person name="Miao C."/>
            <person name="Lin Z."/>
            <person name="Wang H."/>
            <person name="Zhou H."/>
            <person name="Yim W.C."/>
            <person name="Priest H.D."/>
            <person name="Zheng C."/>
            <person name="Woodhouse M."/>
            <person name="Edger P.P."/>
            <person name="Guyot R."/>
            <person name="Guo H.B."/>
            <person name="Guo H."/>
            <person name="Zheng G."/>
            <person name="Singh R."/>
            <person name="Sharma A."/>
            <person name="Min X."/>
            <person name="Zheng Y."/>
            <person name="Lee H."/>
            <person name="Gurtowski J."/>
            <person name="Sedlazeck F.J."/>
            <person name="Harkess A."/>
            <person name="McKain M.R."/>
            <person name="Liao Z."/>
            <person name="Fang J."/>
            <person name="Liu J."/>
            <person name="Zhang X."/>
            <person name="Zhang Q."/>
            <person name="Hu W."/>
            <person name="Qin Y."/>
            <person name="Wang K."/>
            <person name="Chen L.Y."/>
            <person name="Shirley N."/>
            <person name="Lin Y.R."/>
            <person name="Liu L.Y."/>
            <person name="Hernandez A.G."/>
            <person name="Wright C.L."/>
            <person name="Bulone V."/>
            <person name="Tuskan G.A."/>
            <person name="Heath K."/>
            <person name="Zee F."/>
            <person name="Moore P.H."/>
            <person name="Sunkar R."/>
            <person name="Leebens-Mack J.H."/>
            <person name="Mockler T."/>
            <person name="Bennetzen J.L."/>
            <person name="Freeling M."/>
            <person name="Sankoff D."/>
            <person name="Paterson A.H."/>
            <person name="Zhu X."/>
            <person name="Yang X."/>
            <person name="Smith J.A."/>
            <person name="Cushman J.C."/>
            <person name="Paull R.E."/>
            <person name="Yu Q."/>
        </authorList>
    </citation>
    <scope>NUCLEOTIDE SEQUENCE [LARGE SCALE GENOMIC DNA]</scope>
    <source>
        <strain evidence="7">cv. F153</strain>
    </source>
</reference>
<organism evidence="7 8">
    <name type="scientific">Ananas comosus</name>
    <name type="common">Pineapple</name>
    <name type="synonym">Ananas ananas</name>
    <dbReference type="NCBI Taxonomy" id="4615"/>
    <lineage>
        <taxon>Eukaryota</taxon>
        <taxon>Viridiplantae</taxon>
        <taxon>Streptophyta</taxon>
        <taxon>Embryophyta</taxon>
        <taxon>Tracheophyta</taxon>
        <taxon>Spermatophyta</taxon>
        <taxon>Magnoliopsida</taxon>
        <taxon>Liliopsida</taxon>
        <taxon>Poales</taxon>
        <taxon>Bromeliaceae</taxon>
        <taxon>Bromelioideae</taxon>
        <taxon>Ananas</taxon>
    </lineage>
</organism>
<comment type="similarity">
    <text evidence="5">Belongs to the iron/ascorbate-dependent oxidoreductase family.</text>
</comment>
<proteinExistence type="inferred from homology"/>